<accession>W7DM08</accession>
<evidence type="ECO:0000313" key="2">
    <source>
        <dbReference type="Proteomes" id="UP000019241"/>
    </source>
</evidence>
<protein>
    <recommendedName>
        <fullName evidence="3">F-type ATPase subunit delta</fullName>
    </recommendedName>
</protein>
<dbReference type="EMBL" id="AODM01000033">
    <property type="protein sequence ID" value="EUJ55948.1"/>
    <property type="molecule type" value="Genomic_DNA"/>
</dbReference>
<comment type="caution">
    <text evidence="1">The sequence shown here is derived from an EMBL/GenBank/DDBJ whole genome shotgun (WGS) entry which is preliminary data.</text>
</comment>
<dbReference type="Proteomes" id="UP000019241">
    <property type="component" value="Unassembled WGS sequence"/>
</dbReference>
<proteinExistence type="predicted"/>
<evidence type="ECO:0000313" key="1">
    <source>
        <dbReference type="EMBL" id="EUJ55948.1"/>
    </source>
</evidence>
<name>W7DM08_9LIST</name>
<sequence>MSKDLEVASRYATAIFQVAEEKKILFRNLKMNFPL</sequence>
<organism evidence="1 2">
    <name type="scientific">Listeria fleischmannii FSL S10-1203</name>
    <dbReference type="NCBI Taxonomy" id="1265822"/>
    <lineage>
        <taxon>Bacteria</taxon>
        <taxon>Bacillati</taxon>
        <taxon>Bacillota</taxon>
        <taxon>Bacilli</taxon>
        <taxon>Bacillales</taxon>
        <taxon>Listeriaceae</taxon>
        <taxon>Listeria</taxon>
    </lineage>
</organism>
<dbReference type="AlphaFoldDB" id="W7DM08"/>
<gene>
    <name evidence="1" type="ORF">MCOL2_09356</name>
</gene>
<reference evidence="1 2" key="1">
    <citation type="submission" date="2012-12" db="EMBL/GenBank/DDBJ databases">
        <title>Novel taxa of Listeriaceae from agricultural environments in the United States.</title>
        <authorList>
            <person name="den Bakker H.C."/>
            <person name="Allred A."/>
            <person name="Warchocki S."/>
            <person name="Wright E.M."/>
            <person name="Burrell A."/>
            <person name="Nightingale K.K."/>
            <person name="Kephart D."/>
            <person name="Wiedmann M."/>
        </authorList>
    </citation>
    <scope>NUCLEOTIDE SEQUENCE [LARGE SCALE GENOMIC DNA]</scope>
    <source>
        <strain evidence="1 2">FSL S10-1203</strain>
    </source>
</reference>
<evidence type="ECO:0008006" key="3">
    <source>
        <dbReference type="Google" id="ProtNLM"/>
    </source>
</evidence>